<dbReference type="SUPFAM" id="SSF52540">
    <property type="entry name" value="P-loop containing nucleoside triphosphate hydrolases"/>
    <property type="match status" value="1"/>
</dbReference>
<gene>
    <name evidence="5" type="ORF">DFH08DRAFT_875302</name>
</gene>
<dbReference type="InterPro" id="IPR050349">
    <property type="entry name" value="WD_LIS1/nudF_dynein_reg"/>
</dbReference>
<dbReference type="SUPFAM" id="SSF50969">
    <property type="entry name" value="YVTN repeat-like/Quinoprotein amine dehydrogenase"/>
    <property type="match status" value="1"/>
</dbReference>
<feature type="repeat" description="WD" evidence="3">
    <location>
        <begin position="1575"/>
        <end position="1616"/>
    </location>
</feature>
<evidence type="ECO:0000313" key="6">
    <source>
        <dbReference type="Proteomes" id="UP001218218"/>
    </source>
</evidence>
<dbReference type="EMBL" id="JARIHO010000026">
    <property type="protein sequence ID" value="KAJ7340812.1"/>
    <property type="molecule type" value="Genomic_DNA"/>
</dbReference>
<dbReference type="PANTHER" id="PTHR44129">
    <property type="entry name" value="WD REPEAT-CONTAINING PROTEIN POP1"/>
    <property type="match status" value="1"/>
</dbReference>
<dbReference type="PROSITE" id="PS50837">
    <property type="entry name" value="NACHT"/>
    <property type="match status" value="1"/>
</dbReference>
<feature type="repeat" description="WD" evidence="3">
    <location>
        <begin position="1201"/>
        <end position="1233"/>
    </location>
</feature>
<accession>A0AAD7EP35</accession>
<dbReference type="InterPro" id="IPR001680">
    <property type="entry name" value="WD40_rpt"/>
</dbReference>
<feature type="repeat" description="WD" evidence="3">
    <location>
        <begin position="1489"/>
        <end position="1530"/>
    </location>
</feature>
<feature type="domain" description="NACHT" evidence="4">
    <location>
        <begin position="384"/>
        <end position="530"/>
    </location>
</feature>
<dbReference type="InterPro" id="IPR011044">
    <property type="entry name" value="Quino_amine_DH_bsu"/>
</dbReference>
<dbReference type="InterPro" id="IPR011047">
    <property type="entry name" value="Quinoprotein_ADH-like_sf"/>
</dbReference>
<keyword evidence="2" id="KW-0677">Repeat</keyword>
<dbReference type="PROSITE" id="PS50294">
    <property type="entry name" value="WD_REPEATS_REGION"/>
    <property type="match status" value="12"/>
</dbReference>
<evidence type="ECO:0000256" key="1">
    <source>
        <dbReference type="ARBA" id="ARBA00022574"/>
    </source>
</evidence>
<dbReference type="InterPro" id="IPR015943">
    <property type="entry name" value="WD40/YVTN_repeat-like_dom_sf"/>
</dbReference>
<evidence type="ECO:0000256" key="3">
    <source>
        <dbReference type="PROSITE-ProRule" id="PRU00221"/>
    </source>
</evidence>
<sequence>MAQSYELNVKSIKGVDAKYGKARLCVAIHVDGKWVHNTHSKEASVAMWNDTTTLWADNSSSIIGLRVYDRHNWRHYVPLMNEKCLAEAEIGIRTLLEDQKDVDVPLKYVKSKAMPGPTLVLRVSIISKIQAGELEIANTKVDIAPLESGAAGFAALQVAGAVQSSNFMSVLGTLLESVLKIGDEFAKIHPVTQVAWTALHAVYKAVQNQQETDGKIIQLVQTMAKVYNFAKDADSLSAAKKHLEDTVTTIVQQTAKCAIFVREYTGHGFLGRLATDLMSNHTKTIQDFATTFVELQQSLDRGLQKYTAFVAVHIESMTMRTESMTKQIQETVQDSVQSAKLQTLRPAIMDASLHLPCLAGTRHDLLSFITTWLTTPPDSADSGNILWLYGVAGIGKSTIATSVSQHLRALNSLGTFLFFTRGNLATSSPSSVIPTIAFGLAQLNTHLASAICAGMDGYSNMTMAEQFQKLLLDPLNDAQGHIHGPIVVILDALDECGDSASRRILVSILANDFPKLPSMFRFFVTSRPDSDIATTFFMQPKIIKRRLDITEPSSVQDIQLYIDHEMVKIRQQHSAWKLSPTWPDKKIAALVKGASGLFIWASTAMKLLLEAYDPTECLDTLIHEKSSNLDGLYAVALRTAGPWEDSHFAQDARAVLAAVVLGKSPMSDATIDALLHGSFSSPILGRLGCVLQWASGQEAQILHASFGDYLTDHKRSGGMPWYIDPKVGGCQLASGCLQVMKADLQFNICRLEDSHIRNSDVHDLPNRITTYILPQLSYSSRFWADHLETANYDDGLLEDIQLLVYNKFLYWLEVLSVLQETPIATNALVTAAKFAEKHNKALSDFLMDAVKFVTAFAPAIASSTPHIYLSAIPLAPTESKVAKQYSGLFIRKIGVQTSAGDHWPQLQTTIEGHTKAVVSVAFSPNGQYIVSGANDGTVRVSDARTGALVTGPLRGHTEVTSVAFSPDGDRIVSGGSEDATILVWDAQTGGIIAGPFKGHNAAVTCVAFSPCSGEMIASTSADGTVCVWNARTGSLIDGPFDGHNGGVSSLSFSPDGQQIVTGSADATLRIWNLHTESGVADMMAGYSNTVFASGFPSKTDKQTQSFNTPTDALVLQGHKDTVYSVSFSPDGKRIISGSADTTICIWDAHSGALVSPLINGHTSEINSVAFSPGGEWIVSGSDDKTVCVWDVKTGALVTGPFRGHSDSVYSVSFSPDGERVISGSGDHMVCIWDTQVMPAKTILEQYLPDRHIGPVFTVAFSPDAQQIISYSDDQSLYVWDARTGALVDGPLNTHIRSDVFILGQSCISFSPNGPRVAIATEDMVHIWDVHVQPTVADLLKDHIDMVFSVGFRVLSTAEPIVSESIECTVAPTFRQNHSVYPLTNAEQSISRAAVDMPTDVLVLQGHWSLVESISFSSDGTRIVSGSADMTIRVWDTYSGALVGPVIDEHTSNTYCVVLSPGGERVASGSEDGTMCVWDVQTGALVTGPFQGHSGILSCVSFSPDGERIVSGSEDTTLRVWDAWTGALIALPLKQHTRAVLSVTFSPDGKWIASGSWDRTVCLWDAHNLVAAPRLFEGHSGTVLSVAFSPDSQQVASGSRDRTIRVSDIQADSISHQPFRESWTLKDGWILNPASDLILWVPAWLREGLYFPQTSLVISASPTTKLDFSDFAHGELWQECIKSLHLGYL</sequence>
<dbReference type="CDD" id="cd00200">
    <property type="entry name" value="WD40"/>
    <property type="match status" value="2"/>
</dbReference>
<dbReference type="Pfam" id="PF00400">
    <property type="entry name" value="WD40"/>
    <property type="match status" value="13"/>
</dbReference>
<name>A0AAD7EP35_9AGAR</name>
<feature type="repeat" description="WD" evidence="3">
    <location>
        <begin position="1115"/>
        <end position="1156"/>
    </location>
</feature>
<dbReference type="SUPFAM" id="SSF82171">
    <property type="entry name" value="DPP6 N-terminal domain-like"/>
    <property type="match status" value="1"/>
</dbReference>
<feature type="repeat" description="WD" evidence="3">
    <location>
        <begin position="1158"/>
        <end position="1199"/>
    </location>
</feature>
<dbReference type="SMART" id="SM00320">
    <property type="entry name" value="WD40"/>
    <property type="match status" value="14"/>
</dbReference>
<feature type="repeat" description="WD" evidence="3">
    <location>
        <begin position="1532"/>
        <end position="1564"/>
    </location>
</feature>
<dbReference type="PROSITE" id="PS00678">
    <property type="entry name" value="WD_REPEATS_1"/>
    <property type="match status" value="6"/>
</dbReference>
<dbReference type="SUPFAM" id="SSF50998">
    <property type="entry name" value="Quinoprotein alcohol dehydrogenase-like"/>
    <property type="match status" value="1"/>
</dbReference>
<dbReference type="InterPro" id="IPR056884">
    <property type="entry name" value="NPHP3-like_N"/>
</dbReference>
<dbReference type="PROSITE" id="PS50082">
    <property type="entry name" value="WD_REPEATS_2"/>
    <property type="match status" value="13"/>
</dbReference>
<feature type="repeat" description="WD" evidence="3">
    <location>
        <begin position="910"/>
        <end position="951"/>
    </location>
</feature>
<evidence type="ECO:0000256" key="2">
    <source>
        <dbReference type="ARBA" id="ARBA00022737"/>
    </source>
</evidence>
<evidence type="ECO:0000259" key="4">
    <source>
        <dbReference type="PROSITE" id="PS50837"/>
    </source>
</evidence>
<feature type="repeat" description="WD" evidence="3">
    <location>
        <begin position="1446"/>
        <end position="1487"/>
    </location>
</feature>
<feature type="repeat" description="WD" evidence="3">
    <location>
        <begin position="1248"/>
        <end position="1289"/>
    </location>
</feature>
<feature type="repeat" description="WD" evidence="3">
    <location>
        <begin position="959"/>
        <end position="994"/>
    </location>
</feature>
<keyword evidence="1 3" id="KW-0853">WD repeat</keyword>
<reference evidence="5" key="1">
    <citation type="submission" date="2023-03" db="EMBL/GenBank/DDBJ databases">
        <title>Massive genome expansion in bonnet fungi (Mycena s.s.) driven by repeated elements and novel gene families across ecological guilds.</title>
        <authorList>
            <consortium name="Lawrence Berkeley National Laboratory"/>
            <person name="Harder C.B."/>
            <person name="Miyauchi S."/>
            <person name="Viragh M."/>
            <person name="Kuo A."/>
            <person name="Thoen E."/>
            <person name="Andreopoulos B."/>
            <person name="Lu D."/>
            <person name="Skrede I."/>
            <person name="Drula E."/>
            <person name="Henrissat B."/>
            <person name="Morin E."/>
            <person name="Kohler A."/>
            <person name="Barry K."/>
            <person name="LaButti K."/>
            <person name="Morin E."/>
            <person name="Salamov A."/>
            <person name="Lipzen A."/>
            <person name="Mereny Z."/>
            <person name="Hegedus B."/>
            <person name="Baldrian P."/>
            <person name="Stursova M."/>
            <person name="Weitz H."/>
            <person name="Taylor A."/>
            <person name="Grigoriev I.V."/>
            <person name="Nagy L.G."/>
            <person name="Martin F."/>
            <person name="Kauserud H."/>
        </authorList>
    </citation>
    <scope>NUCLEOTIDE SEQUENCE</scope>
    <source>
        <strain evidence="5">CBHHK002</strain>
    </source>
</reference>
<dbReference type="InterPro" id="IPR027417">
    <property type="entry name" value="P-loop_NTPase"/>
</dbReference>
<protein>
    <recommendedName>
        <fullName evidence="4">NACHT domain-containing protein</fullName>
    </recommendedName>
</protein>
<proteinExistence type="predicted"/>
<keyword evidence="6" id="KW-1185">Reference proteome</keyword>
<dbReference type="PRINTS" id="PR00320">
    <property type="entry name" value="GPROTEINBRPT"/>
</dbReference>
<dbReference type="Proteomes" id="UP001218218">
    <property type="component" value="Unassembled WGS sequence"/>
</dbReference>
<dbReference type="InterPro" id="IPR019775">
    <property type="entry name" value="WD40_repeat_CS"/>
</dbReference>
<dbReference type="InterPro" id="IPR020472">
    <property type="entry name" value="WD40_PAC1"/>
</dbReference>
<evidence type="ECO:0000313" key="5">
    <source>
        <dbReference type="EMBL" id="KAJ7340812.1"/>
    </source>
</evidence>
<feature type="repeat" description="WD" evidence="3">
    <location>
        <begin position="996"/>
        <end position="1038"/>
    </location>
</feature>
<dbReference type="InterPro" id="IPR007111">
    <property type="entry name" value="NACHT_NTPase"/>
</dbReference>
<dbReference type="Gene3D" id="3.40.50.300">
    <property type="entry name" value="P-loop containing nucleotide triphosphate hydrolases"/>
    <property type="match status" value="1"/>
</dbReference>
<organism evidence="5 6">
    <name type="scientific">Mycena albidolilacea</name>
    <dbReference type="NCBI Taxonomy" id="1033008"/>
    <lineage>
        <taxon>Eukaryota</taxon>
        <taxon>Fungi</taxon>
        <taxon>Dikarya</taxon>
        <taxon>Basidiomycota</taxon>
        <taxon>Agaricomycotina</taxon>
        <taxon>Agaricomycetes</taxon>
        <taxon>Agaricomycetidae</taxon>
        <taxon>Agaricales</taxon>
        <taxon>Marasmiineae</taxon>
        <taxon>Mycenaceae</taxon>
        <taxon>Mycena</taxon>
    </lineage>
</organism>
<feature type="repeat" description="WD" evidence="3">
    <location>
        <begin position="1040"/>
        <end position="1081"/>
    </location>
</feature>
<dbReference type="Gene3D" id="2.130.10.10">
    <property type="entry name" value="YVTN repeat-like/Quinoprotein amine dehydrogenase"/>
    <property type="match status" value="4"/>
</dbReference>
<feature type="repeat" description="WD" evidence="3">
    <location>
        <begin position="1403"/>
        <end position="1444"/>
    </location>
</feature>
<comment type="caution">
    <text evidence="5">The sequence shown here is derived from an EMBL/GenBank/DDBJ whole genome shotgun (WGS) entry which is preliminary data.</text>
</comment>
<dbReference type="Pfam" id="PF24883">
    <property type="entry name" value="NPHP3_N"/>
    <property type="match status" value="1"/>
</dbReference>